<evidence type="ECO:0000256" key="10">
    <source>
        <dbReference type="ARBA" id="ARBA00023268"/>
    </source>
</evidence>
<dbReference type="PANTHER" id="PTHR42648">
    <property type="entry name" value="TRANSPOSASE, PUTATIVE-RELATED"/>
    <property type="match status" value="1"/>
</dbReference>
<evidence type="ECO:0000256" key="5">
    <source>
        <dbReference type="ARBA" id="ARBA00022842"/>
    </source>
</evidence>
<evidence type="ECO:0000259" key="12">
    <source>
        <dbReference type="PROSITE" id="PS50994"/>
    </source>
</evidence>
<evidence type="ECO:0000256" key="9">
    <source>
        <dbReference type="ARBA" id="ARBA00023172"/>
    </source>
</evidence>
<dbReference type="InterPro" id="IPR036397">
    <property type="entry name" value="RNaseH_sf"/>
</dbReference>
<name>A0AAW2LL70_SESRA</name>
<evidence type="ECO:0000256" key="1">
    <source>
        <dbReference type="ARBA" id="ARBA00022722"/>
    </source>
</evidence>
<dbReference type="Gene3D" id="3.30.420.10">
    <property type="entry name" value="Ribonuclease H-like superfamily/Ribonuclease H"/>
    <property type="match status" value="1"/>
</dbReference>
<keyword evidence="7" id="KW-0695">RNA-directed DNA polymerase</keyword>
<evidence type="ECO:0000256" key="8">
    <source>
        <dbReference type="ARBA" id="ARBA00022932"/>
    </source>
</evidence>
<dbReference type="GO" id="GO:0016787">
    <property type="term" value="F:hydrolase activity"/>
    <property type="evidence" value="ECO:0007669"/>
    <property type="project" value="UniProtKB-KW"/>
</dbReference>
<dbReference type="GO" id="GO:0015074">
    <property type="term" value="P:DNA integration"/>
    <property type="evidence" value="ECO:0007669"/>
    <property type="project" value="UniProtKB-KW"/>
</dbReference>
<dbReference type="InterPro" id="IPR012337">
    <property type="entry name" value="RNaseH-like_sf"/>
</dbReference>
<keyword evidence="9" id="KW-0233">DNA recombination</keyword>
<dbReference type="Pfam" id="PF07727">
    <property type="entry name" value="RVT_2"/>
    <property type="match status" value="1"/>
</dbReference>
<keyword evidence="6" id="KW-0229">DNA integration</keyword>
<keyword evidence="2" id="KW-0479">Metal-binding</keyword>
<evidence type="ECO:0000256" key="11">
    <source>
        <dbReference type="SAM" id="MobiDB-lite"/>
    </source>
</evidence>
<dbReference type="SUPFAM" id="SSF53098">
    <property type="entry name" value="Ribonuclease H-like"/>
    <property type="match status" value="1"/>
</dbReference>
<keyword evidence="8" id="KW-0548">Nucleotidyltransferase</keyword>
<reference evidence="13" key="1">
    <citation type="submission" date="2020-06" db="EMBL/GenBank/DDBJ databases">
        <authorList>
            <person name="Li T."/>
            <person name="Hu X."/>
            <person name="Zhang T."/>
            <person name="Song X."/>
            <person name="Zhang H."/>
            <person name="Dai N."/>
            <person name="Sheng W."/>
            <person name="Hou X."/>
            <person name="Wei L."/>
        </authorList>
    </citation>
    <scope>NUCLEOTIDE SEQUENCE</scope>
    <source>
        <strain evidence="13">G02</strain>
        <tissue evidence="13">Leaf</tissue>
    </source>
</reference>
<proteinExistence type="predicted"/>
<keyword evidence="10" id="KW-0511">Multifunctional enzyme</keyword>
<keyword evidence="8" id="KW-0239">DNA-directed DNA polymerase</keyword>
<feature type="region of interest" description="Disordered" evidence="11">
    <location>
        <begin position="90"/>
        <end position="130"/>
    </location>
</feature>
<sequence>MRLTARYSPQQNGVTERKNHTIVEMARSMMAGKELPKFFWAEAVNTSVYILNRSPTKMVLNKTLYEAWHQRKPQSWNWVVDQIVPSQPISPIFSSKRRDQPSTSDDERTSSGDIELESESPPQNFDEAAKEKVWKKAMDEEIACIEKNHTWELVDLSDGKNVIGFKWIYKTKYKEDGSIHKHKARLVAKGYSQQLGVDFTEIFASVEEWRQSVLFSLYLLNWDYQLISWI</sequence>
<protein>
    <submittedName>
        <fullName evidence="13">Copia protein</fullName>
    </submittedName>
</protein>
<evidence type="ECO:0000256" key="6">
    <source>
        <dbReference type="ARBA" id="ARBA00022908"/>
    </source>
</evidence>
<dbReference type="GO" id="GO:0006310">
    <property type="term" value="P:DNA recombination"/>
    <property type="evidence" value="ECO:0007669"/>
    <property type="project" value="UniProtKB-KW"/>
</dbReference>
<dbReference type="InterPro" id="IPR013103">
    <property type="entry name" value="RVT_2"/>
</dbReference>
<feature type="compositionally biased region" description="Basic and acidic residues" evidence="11">
    <location>
        <begin position="96"/>
        <end position="110"/>
    </location>
</feature>
<keyword evidence="3" id="KW-0255">Endonuclease</keyword>
<dbReference type="EMBL" id="JACGWJ010000024">
    <property type="protein sequence ID" value="KAL0319895.1"/>
    <property type="molecule type" value="Genomic_DNA"/>
</dbReference>
<evidence type="ECO:0000256" key="4">
    <source>
        <dbReference type="ARBA" id="ARBA00022801"/>
    </source>
</evidence>
<dbReference type="AlphaFoldDB" id="A0AAW2LL70"/>
<dbReference type="InterPro" id="IPR039537">
    <property type="entry name" value="Retrotran_Ty1/copia-like"/>
</dbReference>
<feature type="domain" description="Integrase catalytic" evidence="12">
    <location>
        <begin position="1"/>
        <end position="72"/>
    </location>
</feature>
<evidence type="ECO:0000256" key="3">
    <source>
        <dbReference type="ARBA" id="ARBA00022759"/>
    </source>
</evidence>
<reference evidence="13" key="2">
    <citation type="journal article" date="2024" name="Plant">
        <title>Genomic evolution and insights into agronomic trait innovations of Sesamum species.</title>
        <authorList>
            <person name="Miao H."/>
            <person name="Wang L."/>
            <person name="Qu L."/>
            <person name="Liu H."/>
            <person name="Sun Y."/>
            <person name="Le M."/>
            <person name="Wang Q."/>
            <person name="Wei S."/>
            <person name="Zheng Y."/>
            <person name="Lin W."/>
            <person name="Duan Y."/>
            <person name="Cao H."/>
            <person name="Xiong S."/>
            <person name="Wang X."/>
            <person name="Wei L."/>
            <person name="Li C."/>
            <person name="Ma Q."/>
            <person name="Ju M."/>
            <person name="Zhao R."/>
            <person name="Li G."/>
            <person name="Mu C."/>
            <person name="Tian Q."/>
            <person name="Mei H."/>
            <person name="Zhang T."/>
            <person name="Gao T."/>
            <person name="Zhang H."/>
        </authorList>
    </citation>
    <scope>NUCLEOTIDE SEQUENCE</scope>
    <source>
        <strain evidence="13">G02</strain>
    </source>
</reference>
<evidence type="ECO:0000256" key="7">
    <source>
        <dbReference type="ARBA" id="ARBA00022918"/>
    </source>
</evidence>
<keyword evidence="5" id="KW-0460">Magnesium</keyword>
<evidence type="ECO:0000313" key="13">
    <source>
        <dbReference type="EMBL" id="KAL0319895.1"/>
    </source>
</evidence>
<dbReference type="GO" id="GO:0003887">
    <property type="term" value="F:DNA-directed DNA polymerase activity"/>
    <property type="evidence" value="ECO:0007669"/>
    <property type="project" value="UniProtKB-KW"/>
</dbReference>
<accession>A0AAW2LL70</accession>
<dbReference type="PANTHER" id="PTHR42648:SF11">
    <property type="entry name" value="TRANSPOSON TY4-P GAG-POL POLYPROTEIN"/>
    <property type="match status" value="1"/>
</dbReference>
<dbReference type="GO" id="GO:0046872">
    <property type="term" value="F:metal ion binding"/>
    <property type="evidence" value="ECO:0007669"/>
    <property type="project" value="UniProtKB-KW"/>
</dbReference>
<keyword evidence="4" id="KW-0378">Hydrolase</keyword>
<dbReference type="InterPro" id="IPR001584">
    <property type="entry name" value="Integrase_cat-core"/>
</dbReference>
<organism evidence="13">
    <name type="scientific">Sesamum radiatum</name>
    <name type="common">Black benniseed</name>
    <dbReference type="NCBI Taxonomy" id="300843"/>
    <lineage>
        <taxon>Eukaryota</taxon>
        <taxon>Viridiplantae</taxon>
        <taxon>Streptophyta</taxon>
        <taxon>Embryophyta</taxon>
        <taxon>Tracheophyta</taxon>
        <taxon>Spermatophyta</taxon>
        <taxon>Magnoliopsida</taxon>
        <taxon>eudicotyledons</taxon>
        <taxon>Gunneridae</taxon>
        <taxon>Pentapetalae</taxon>
        <taxon>asterids</taxon>
        <taxon>lamiids</taxon>
        <taxon>Lamiales</taxon>
        <taxon>Pedaliaceae</taxon>
        <taxon>Sesamum</taxon>
    </lineage>
</organism>
<dbReference type="GO" id="GO:0004519">
    <property type="term" value="F:endonuclease activity"/>
    <property type="evidence" value="ECO:0007669"/>
    <property type="project" value="UniProtKB-KW"/>
</dbReference>
<gene>
    <name evidence="13" type="ORF">Sradi_5251000</name>
</gene>
<evidence type="ECO:0000256" key="2">
    <source>
        <dbReference type="ARBA" id="ARBA00022723"/>
    </source>
</evidence>
<dbReference type="PROSITE" id="PS50994">
    <property type="entry name" value="INTEGRASE"/>
    <property type="match status" value="1"/>
</dbReference>
<keyword evidence="1" id="KW-0540">Nuclease</keyword>
<comment type="caution">
    <text evidence="13">The sequence shown here is derived from an EMBL/GenBank/DDBJ whole genome shotgun (WGS) entry which is preliminary data.</text>
</comment>
<keyword evidence="8" id="KW-0808">Transferase</keyword>
<dbReference type="GO" id="GO:0003964">
    <property type="term" value="F:RNA-directed DNA polymerase activity"/>
    <property type="evidence" value="ECO:0007669"/>
    <property type="project" value="UniProtKB-KW"/>
</dbReference>
<dbReference type="GO" id="GO:0003676">
    <property type="term" value="F:nucleic acid binding"/>
    <property type="evidence" value="ECO:0007669"/>
    <property type="project" value="InterPro"/>
</dbReference>